<evidence type="ECO:0000256" key="1">
    <source>
        <dbReference type="SAM" id="MobiDB-lite"/>
    </source>
</evidence>
<name>A0AAE0S1L2_9BIVA</name>
<reference evidence="2" key="1">
    <citation type="journal article" date="2021" name="Genome Biol. Evol.">
        <title>A High-Quality Reference Genome for a Parasitic Bivalve with Doubly Uniparental Inheritance (Bivalvia: Unionida).</title>
        <authorList>
            <person name="Smith C.H."/>
        </authorList>
    </citation>
    <scope>NUCLEOTIDE SEQUENCE</scope>
    <source>
        <strain evidence="2">CHS0354</strain>
    </source>
</reference>
<dbReference type="EMBL" id="JAEAOA010000695">
    <property type="protein sequence ID" value="KAK3583285.1"/>
    <property type="molecule type" value="Genomic_DNA"/>
</dbReference>
<reference evidence="2" key="3">
    <citation type="submission" date="2023-05" db="EMBL/GenBank/DDBJ databases">
        <authorList>
            <person name="Smith C.H."/>
        </authorList>
    </citation>
    <scope>NUCLEOTIDE SEQUENCE</scope>
    <source>
        <strain evidence="2">CHS0354</strain>
        <tissue evidence="2">Mantle</tissue>
    </source>
</reference>
<dbReference type="AlphaFoldDB" id="A0AAE0S1L2"/>
<evidence type="ECO:0000313" key="3">
    <source>
        <dbReference type="Proteomes" id="UP001195483"/>
    </source>
</evidence>
<feature type="compositionally biased region" description="Polar residues" evidence="1">
    <location>
        <begin position="104"/>
        <end position="122"/>
    </location>
</feature>
<keyword evidence="3" id="KW-1185">Reference proteome</keyword>
<accession>A0AAE0S1L2</accession>
<reference evidence="2" key="2">
    <citation type="journal article" date="2021" name="Genome Biol. Evol.">
        <title>Developing a high-quality reference genome for a parasitic bivalve with doubly uniparental inheritance (Bivalvia: Unionida).</title>
        <authorList>
            <person name="Smith C.H."/>
        </authorList>
    </citation>
    <scope>NUCLEOTIDE SEQUENCE</scope>
    <source>
        <strain evidence="2">CHS0354</strain>
        <tissue evidence="2">Mantle</tissue>
    </source>
</reference>
<sequence>MEFTEVQNIVGAFKALKDKPKADAPEEFAKLMADFTASLADSSVQDELIVSHAMASVSSGILRRLTHSRHLTKFDSLKAFDELRVTLHSTESEHRQREDELQCTKRTNMASTSTTSQNNELSEGSCPAAIA</sequence>
<gene>
    <name evidence="2" type="ORF">CHS0354_011174</name>
</gene>
<feature type="region of interest" description="Disordered" evidence="1">
    <location>
        <begin position="88"/>
        <end position="131"/>
    </location>
</feature>
<proteinExistence type="predicted"/>
<dbReference type="Proteomes" id="UP001195483">
    <property type="component" value="Unassembled WGS sequence"/>
</dbReference>
<evidence type="ECO:0000313" key="2">
    <source>
        <dbReference type="EMBL" id="KAK3583285.1"/>
    </source>
</evidence>
<comment type="caution">
    <text evidence="2">The sequence shown here is derived from an EMBL/GenBank/DDBJ whole genome shotgun (WGS) entry which is preliminary data.</text>
</comment>
<feature type="compositionally biased region" description="Basic and acidic residues" evidence="1">
    <location>
        <begin position="88"/>
        <end position="103"/>
    </location>
</feature>
<protein>
    <submittedName>
        <fullName evidence="2">Uncharacterized protein</fullName>
    </submittedName>
</protein>
<organism evidence="2 3">
    <name type="scientific">Potamilus streckersoni</name>
    <dbReference type="NCBI Taxonomy" id="2493646"/>
    <lineage>
        <taxon>Eukaryota</taxon>
        <taxon>Metazoa</taxon>
        <taxon>Spiralia</taxon>
        <taxon>Lophotrochozoa</taxon>
        <taxon>Mollusca</taxon>
        <taxon>Bivalvia</taxon>
        <taxon>Autobranchia</taxon>
        <taxon>Heteroconchia</taxon>
        <taxon>Palaeoheterodonta</taxon>
        <taxon>Unionida</taxon>
        <taxon>Unionoidea</taxon>
        <taxon>Unionidae</taxon>
        <taxon>Ambleminae</taxon>
        <taxon>Lampsilini</taxon>
        <taxon>Potamilus</taxon>
    </lineage>
</organism>